<dbReference type="InterPro" id="IPR013096">
    <property type="entry name" value="Cupin_2"/>
</dbReference>
<dbReference type="InterPro" id="IPR011051">
    <property type="entry name" value="RmlC_Cupin_sf"/>
</dbReference>
<evidence type="ECO:0000313" key="3">
    <source>
        <dbReference type="Proteomes" id="UP000603352"/>
    </source>
</evidence>
<evidence type="ECO:0000313" key="2">
    <source>
        <dbReference type="EMBL" id="GGB52445.1"/>
    </source>
</evidence>
<dbReference type="RefSeq" id="WP_188580555.1">
    <property type="nucleotide sequence ID" value="NZ_BMDZ01000050.1"/>
</dbReference>
<evidence type="ECO:0000259" key="1">
    <source>
        <dbReference type="Pfam" id="PF07883"/>
    </source>
</evidence>
<dbReference type="Pfam" id="PF07883">
    <property type="entry name" value="Cupin_2"/>
    <property type="match status" value="1"/>
</dbReference>
<feature type="domain" description="Cupin type-2" evidence="1">
    <location>
        <begin position="31"/>
        <end position="84"/>
    </location>
</feature>
<dbReference type="InterPro" id="IPR014710">
    <property type="entry name" value="RmlC-like_jellyroll"/>
</dbReference>
<organism evidence="2 3">
    <name type="scientific">Tistrella bauzanensis</name>
    <dbReference type="NCBI Taxonomy" id="657419"/>
    <lineage>
        <taxon>Bacteria</taxon>
        <taxon>Pseudomonadati</taxon>
        <taxon>Pseudomonadota</taxon>
        <taxon>Alphaproteobacteria</taxon>
        <taxon>Geminicoccales</taxon>
        <taxon>Geminicoccaceae</taxon>
        <taxon>Tistrella</taxon>
    </lineage>
</organism>
<dbReference type="Gene3D" id="2.60.120.10">
    <property type="entry name" value="Jelly Rolls"/>
    <property type="match status" value="1"/>
</dbReference>
<dbReference type="Proteomes" id="UP000603352">
    <property type="component" value="Unassembled WGS sequence"/>
</dbReference>
<proteinExistence type="predicted"/>
<accession>A0ABQ1IUX9</accession>
<protein>
    <recommendedName>
        <fullName evidence="1">Cupin type-2 domain-containing protein</fullName>
    </recommendedName>
</protein>
<keyword evidence="3" id="KW-1185">Reference proteome</keyword>
<gene>
    <name evidence="2" type="ORF">GCM10011505_36830</name>
</gene>
<dbReference type="EMBL" id="BMDZ01000050">
    <property type="protein sequence ID" value="GGB52445.1"/>
    <property type="molecule type" value="Genomic_DNA"/>
</dbReference>
<comment type="caution">
    <text evidence="2">The sequence shown here is derived from an EMBL/GenBank/DDBJ whole genome shotgun (WGS) entry which is preliminary data.</text>
</comment>
<reference evidence="3" key="1">
    <citation type="journal article" date="2019" name="Int. J. Syst. Evol. Microbiol.">
        <title>The Global Catalogue of Microorganisms (GCM) 10K type strain sequencing project: providing services to taxonomists for standard genome sequencing and annotation.</title>
        <authorList>
            <consortium name="The Broad Institute Genomics Platform"/>
            <consortium name="The Broad Institute Genome Sequencing Center for Infectious Disease"/>
            <person name="Wu L."/>
            <person name="Ma J."/>
        </authorList>
    </citation>
    <scope>NUCLEOTIDE SEQUENCE [LARGE SCALE GENOMIC DNA]</scope>
    <source>
        <strain evidence="3">CGMCC 1.10188</strain>
    </source>
</reference>
<sequence>MVRIHVSQITPPALPALIRRLMPAQGSVEVQHDQPGKCHDWHAHPTDETLVVLDGGLRFYWTDGERLCGPGDVIHLPAGTRHGSEALAAGVTYLIAPVIVALDPAAAA</sequence>
<dbReference type="SUPFAM" id="SSF51182">
    <property type="entry name" value="RmlC-like cupins"/>
    <property type="match status" value="1"/>
</dbReference>
<name>A0ABQ1IUX9_9PROT</name>